<keyword evidence="1" id="KW-0472">Membrane</keyword>
<dbReference type="RefSeq" id="WP_043681524.1">
    <property type="nucleotide sequence ID" value="NZ_BDCI01000050.1"/>
</dbReference>
<accession>A0ABR4Z449</accession>
<gene>
    <name evidence="2" type="ORF">FG87_39475</name>
</gene>
<feature type="transmembrane region" description="Helical" evidence="1">
    <location>
        <begin position="124"/>
        <end position="146"/>
    </location>
</feature>
<protein>
    <submittedName>
        <fullName evidence="2">Membrane protein</fullName>
    </submittedName>
</protein>
<sequence length="193" mass="21493">MVEQHNEPAVEHNREFDRCRNDREWNWDARGETETERLDRNWGTLIQELRVVQTGVQFLISALLIVPFQASFPTLSAPLRVLYLITLTAAIGATVFLVAPISWHRILFRRHRLGNVVAAAHRCAMIGIGLLGVSLTGAMILVVELVTGTTGGVVAGVVVAVLFLAAWLIVPWWWRSPRRRHGATDRASDGAAR</sequence>
<dbReference type="Pfam" id="PF19853">
    <property type="entry name" value="DUF6328"/>
    <property type="match status" value="1"/>
</dbReference>
<organism evidence="2 3">
    <name type="scientific">Nocardia vulneris</name>
    <dbReference type="NCBI Taxonomy" id="1141657"/>
    <lineage>
        <taxon>Bacteria</taxon>
        <taxon>Bacillati</taxon>
        <taxon>Actinomycetota</taxon>
        <taxon>Actinomycetes</taxon>
        <taxon>Mycobacteriales</taxon>
        <taxon>Nocardiaceae</taxon>
        <taxon>Nocardia</taxon>
    </lineage>
</organism>
<feature type="transmembrane region" description="Helical" evidence="1">
    <location>
        <begin position="56"/>
        <end position="75"/>
    </location>
</feature>
<dbReference type="Proteomes" id="UP000031364">
    <property type="component" value="Unassembled WGS sequence"/>
</dbReference>
<comment type="caution">
    <text evidence="2">The sequence shown here is derived from an EMBL/GenBank/DDBJ whole genome shotgun (WGS) entry which is preliminary data.</text>
</comment>
<evidence type="ECO:0000313" key="3">
    <source>
        <dbReference type="Proteomes" id="UP000031364"/>
    </source>
</evidence>
<dbReference type="InterPro" id="IPR046291">
    <property type="entry name" value="DUF6328"/>
</dbReference>
<name>A0ABR4Z449_9NOCA</name>
<feature type="transmembrane region" description="Helical" evidence="1">
    <location>
        <begin position="81"/>
        <end position="103"/>
    </location>
</feature>
<keyword evidence="3" id="KW-1185">Reference proteome</keyword>
<keyword evidence="1" id="KW-0812">Transmembrane</keyword>
<evidence type="ECO:0000313" key="2">
    <source>
        <dbReference type="EMBL" id="KIA60054.1"/>
    </source>
</evidence>
<keyword evidence="1" id="KW-1133">Transmembrane helix</keyword>
<dbReference type="EMBL" id="JNFP01000082">
    <property type="protein sequence ID" value="KIA60054.1"/>
    <property type="molecule type" value="Genomic_DNA"/>
</dbReference>
<evidence type="ECO:0000256" key="1">
    <source>
        <dbReference type="SAM" id="Phobius"/>
    </source>
</evidence>
<feature type="transmembrane region" description="Helical" evidence="1">
    <location>
        <begin position="152"/>
        <end position="174"/>
    </location>
</feature>
<proteinExistence type="predicted"/>
<reference evidence="2 3" key="1">
    <citation type="journal article" date="2014" name="Int. J. Syst. Evol. Microbiol.">
        <title>Nocardia vulneris sp. nov., isolated from wounds of human patients in North America.</title>
        <authorList>
            <person name="Lasker B.A."/>
            <person name="Bell M."/>
            <person name="Klenk H.P."/>
            <person name="Sproer C."/>
            <person name="Schumann C."/>
            <person name="Schumann P."/>
            <person name="Brown J.M."/>
        </authorList>
    </citation>
    <scope>NUCLEOTIDE SEQUENCE [LARGE SCALE GENOMIC DNA]</scope>
    <source>
        <strain evidence="2 3">W9851</strain>
    </source>
</reference>